<dbReference type="EMBL" id="SULG01000181">
    <property type="protein sequence ID" value="TLD39854.1"/>
    <property type="molecule type" value="Genomic_DNA"/>
</dbReference>
<sequence>MKVKKFKIGIKSVKEVLDDFVKTGKSIERGEEVKKEKTIYFESIKGFRKAITPKRIELLHLIREKHPKSIQELARIAKRDIKSIVTDISILAELGLIDIKRKKDGRKESMPVVDYNRISLEIAV</sequence>
<organism evidence="1 2">
    <name type="scientific">Candidatus Jettenia ecosi</name>
    <dbReference type="NCBI Taxonomy" id="2494326"/>
    <lineage>
        <taxon>Bacteria</taxon>
        <taxon>Pseudomonadati</taxon>
        <taxon>Planctomycetota</taxon>
        <taxon>Candidatus Brocadiia</taxon>
        <taxon>Candidatus Brocadiales</taxon>
        <taxon>Candidatus Brocadiaceae</taxon>
        <taxon>Candidatus Jettenia</taxon>
    </lineage>
</organism>
<dbReference type="SUPFAM" id="SSF46785">
    <property type="entry name" value="Winged helix' DNA-binding domain"/>
    <property type="match status" value="1"/>
</dbReference>
<dbReference type="InterPro" id="IPR036388">
    <property type="entry name" value="WH-like_DNA-bd_sf"/>
</dbReference>
<dbReference type="Gene3D" id="1.10.10.10">
    <property type="entry name" value="Winged helix-like DNA-binding domain superfamily/Winged helix DNA-binding domain"/>
    <property type="match status" value="1"/>
</dbReference>
<dbReference type="InterPro" id="IPR036390">
    <property type="entry name" value="WH_DNA-bd_sf"/>
</dbReference>
<reference evidence="1 2" key="1">
    <citation type="submission" date="2019-04" db="EMBL/GenBank/DDBJ databases">
        <title>Genome of a novel bacterium Candidatus Jettenia ecosi reconstructed from metagenome of an anammox bioreactor.</title>
        <authorList>
            <person name="Mardanov A.V."/>
            <person name="Beletsky A.V."/>
            <person name="Ravin N.V."/>
            <person name="Botchkova E.A."/>
            <person name="Litti Y.V."/>
            <person name="Nozhevnikova A.N."/>
        </authorList>
    </citation>
    <scope>NUCLEOTIDE SEQUENCE [LARGE SCALE GENOMIC DNA]</scope>
    <source>
        <strain evidence="1">J2</strain>
    </source>
</reference>
<evidence type="ECO:0000313" key="1">
    <source>
        <dbReference type="EMBL" id="TLD39854.1"/>
    </source>
</evidence>
<comment type="caution">
    <text evidence="1">The sequence shown here is derived from an EMBL/GenBank/DDBJ whole genome shotgun (WGS) entry which is preliminary data.</text>
</comment>
<accession>A0A533Q5P5</accession>
<gene>
    <name evidence="1" type="ORF">JETT_3886</name>
</gene>
<evidence type="ECO:0000313" key="2">
    <source>
        <dbReference type="Proteomes" id="UP000319783"/>
    </source>
</evidence>
<dbReference type="Proteomes" id="UP000319783">
    <property type="component" value="Unassembled WGS sequence"/>
</dbReference>
<protein>
    <submittedName>
        <fullName evidence="1">Putative transcriptional regulator</fullName>
    </submittedName>
</protein>
<name>A0A533Q5P5_9BACT</name>
<proteinExistence type="predicted"/>
<dbReference type="Pfam" id="PF25212">
    <property type="entry name" value="HVO_A0114"/>
    <property type="match status" value="1"/>
</dbReference>
<dbReference type="AlphaFoldDB" id="A0A533Q5P5"/>